<dbReference type="EMBL" id="CP029190">
    <property type="protein sequence ID" value="QES50095.1"/>
    <property type="molecule type" value="Genomic_DNA"/>
</dbReference>
<name>A0A5P2D4M1_STRVZ</name>
<dbReference type="Proteomes" id="UP000325211">
    <property type="component" value="Chromosome"/>
</dbReference>
<dbReference type="OrthoDB" id="4314590at2"/>
<accession>A0A5P2D4M1</accession>
<gene>
    <name evidence="1" type="ORF">DEJ50_21960</name>
</gene>
<sequence length="66" mass="6659">MPDTAPPGPSACRGTVSVAFLGEDVPLRALPYDLKPADTTAPAPVEVAGDGVLSAIYVSPPHPDSC</sequence>
<evidence type="ECO:0000313" key="2">
    <source>
        <dbReference type="Proteomes" id="UP000325211"/>
    </source>
</evidence>
<protein>
    <submittedName>
        <fullName evidence="1">Uncharacterized protein</fullName>
    </submittedName>
</protein>
<organism evidence="1 2">
    <name type="scientific">Streptomyces venezuelae</name>
    <dbReference type="NCBI Taxonomy" id="54571"/>
    <lineage>
        <taxon>Bacteria</taxon>
        <taxon>Bacillati</taxon>
        <taxon>Actinomycetota</taxon>
        <taxon>Actinomycetes</taxon>
        <taxon>Kitasatosporales</taxon>
        <taxon>Streptomycetaceae</taxon>
        <taxon>Streptomyces</taxon>
    </lineage>
</organism>
<proteinExistence type="predicted"/>
<evidence type="ECO:0000313" key="1">
    <source>
        <dbReference type="EMBL" id="QES50095.1"/>
    </source>
</evidence>
<dbReference type="RefSeq" id="WP_150209663.1">
    <property type="nucleotide sequence ID" value="NZ_CP029190.1"/>
</dbReference>
<dbReference type="AlphaFoldDB" id="A0A5P2D4M1"/>
<reference evidence="1 2" key="1">
    <citation type="submission" date="2018-05" db="EMBL/GenBank/DDBJ databases">
        <title>Streptomyces venezuelae.</title>
        <authorList>
            <person name="Kim W."/>
            <person name="Lee N."/>
            <person name="Cho B.-K."/>
        </authorList>
    </citation>
    <scope>NUCLEOTIDE SEQUENCE [LARGE SCALE GENOMIC DNA]</scope>
    <source>
        <strain evidence="1 2">ATCC 21782</strain>
    </source>
</reference>